<sequence>MVAKSIEERFEESFKYGGNSQYLEQLYEDYIKDPSSLKPEWKKYFDSIQNGQVDISHNSVIESFRNLKLKSSSVPKASNTTSNTSKSSDVQNLINAYRRRGHQVAKIDPLHLRKEITIPDLELEFHGLSKNDLNNELSISNFQNSKKLKLKDILESLKNTYTSSIGYEFMHIMNSKIRSWFLERIEGKQTPYEFNTSEKQHILKRLVDSEGLEKFLASKYPGAKRFGLEGGESLVPLLDTLIEDFGARGAKELVMGMSHRGRLNVLINVMGKKPSELFTEFAEDIEEDIEHTGDVKYHLGFSSNILTSGGEVHLALGSNPSHLEIVNPVVLGSVRARQDRRLDHDHKKVVPILMHGDASFSAQGIIMEILQLSQTRAYGTGGTVHIVVNNQIGFTTSLKEDARSTEYCTDVAKMIEAPILHVNGDDPEACVMAAKLAVDFRDTFHRDIIVDFVCYRRRGHNETDEPFATQPMMYSEIKTKNTVTELYYDKLDKSKSIDPEQFDKFKKDYRANMEKGETVAESLSATPDTGLHFDWSPYLAPDLSKSYPTAASKELLQQSMEVGLDFEKDIEVQKQVSKLYDERRKMLSGEIPINWGFAEMAAYATLLSEGYPVRMTGQDSRRGTFSHRHLVVKDQKTGIGYVPLSNLNKGNKKFEIYDSLLSEEAVLGFEYGYASTWPEGLVIWEAQFGDFVNVAQVVIDQFIVSAETKWNRLSGLTMFLPHGYEGQGPEHSSCRLERFLQLCAYDNIQVCIPTLPSQIFHLLRKQAIKPLRKPLVVLTPKSLLRNPKATSSISDLSNGTFKNIIRDKCSGVTKRVVFCSGKIYFDLLAEIEESNAKNVELVRIEQLYPFPESELLSYTKEIKCKDFLWVQEEPENMGAWLMIRHRLEKVLNETKKGYKLNVIARHPSSAPAGGYQKYHQKRQKEIVTKAIEL</sequence>
<evidence type="ECO:0000256" key="8">
    <source>
        <dbReference type="ARBA" id="ARBA00030680"/>
    </source>
</evidence>
<dbReference type="Gene3D" id="1.10.287.1150">
    <property type="entry name" value="TPP helical domain"/>
    <property type="match status" value="1"/>
</dbReference>
<dbReference type="InterPro" id="IPR029061">
    <property type="entry name" value="THDP-binding"/>
</dbReference>
<comment type="caution">
    <text evidence="10">The sequence shown here is derived from an EMBL/GenBank/DDBJ whole genome shotgun (WGS) entry which is preliminary data.</text>
</comment>
<evidence type="ECO:0000259" key="9">
    <source>
        <dbReference type="SMART" id="SM00861"/>
    </source>
</evidence>
<dbReference type="Gene3D" id="3.40.50.12470">
    <property type="match status" value="1"/>
</dbReference>
<dbReference type="NCBIfam" id="NF008907">
    <property type="entry name" value="PRK12270.1"/>
    <property type="match status" value="1"/>
</dbReference>
<proteinExistence type="inferred from homology"/>
<dbReference type="CDD" id="cd02016">
    <property type="entry name" value="TPP_E1_OGDC_like"/>
    <property type="match status" value="1"/>
</dbReference>
<dbReference type="Proteomes" id="UP000320146">
    <property type="component" value="Unassembled WGS sequence"/>
</dbReference>
<comment type="function">
    <text evidence="2">E1 component of the 2-oxoglutarate dehydrogenase (OGDH) complex which catalyzes the decarboxylation of 2-oxoglutarate, the first step in the conversion of 2-oxoglutarate to succinyl-CoA and CO(2).</text>
</comment>
<dbReference type="AlphaFoldDB" id="A0A520MSC5"/>
<dbReference type="InterPro" id="IPR042179">
    <property type="entry name" value="KGD_C_sf"/>
</dbReference>
<dbReference type="InterPro" id="IPR005475">
    <property type="entry name" value="Transketolase-like_Pyr-bd"/>
</dbReference>
<dbReference type="EC" id="1.2.4.2" evidence="4"/>
<dbReference type="PANTHER" id="PTHR23152">
    <property type="entry name" value="2-OXOGLUTARATE DEHYDROGENASE"/>
    <property type="match status" value="1"/>
</dbReference>
<name>A0A520MSC5_9GAMM</name>
<dbReference type="NCBIfam" id="TIGR00239">
    <property type="entry name" value="2oxo_dh_E1"/>
    <property type="match status" value="1"/>
</dbReference>
<dbReference type="NCBIfam" id="NF006914">
    <property type="entry name" value="PRK09404.1"/>
    <property type="match status" value="1"/>
</dbReference>
<dbReference type="SUPFAM" id="SSF52518">
    <property type="entry name" value="Thiamin diphosphate-binding fold (THDP-binding)"/>
    <property type="match status" value="2"/>
</dbReference>
<dbReference type="GO" id="GO:0005829">
    <property type="term" value="C:cytosol"/>
    <property type="evidence" value="ECO:0007669"/>
    <property type="project" value="TreeGrafter"/>
</dbReference>
<keyword evidence="7" id="KW-0786">Thiamine pyrophosphate</keyword>
<dbReference type="Pfam" id="PF16078">
    <property type="entry name" value="2-oxogl_dehyd_N"/>
    <property type="match status" value="1"/>
</dbReference>
<accession>A0A520MSC5</accession>
<evidence type="ECO:0000256" key="3">
    <source>
        <dbReference type="ARBA" id="ARBA00006936"/>
    </source>
</evidence>
<dbReference type="Pfam" id="PF02779">
    <property type="entry name" value="Transket_pyr"/>
    <property type="match status" value="1"/>
</dbReference>
<dbReference type="GO" id="GO:0004591">
    <property type="term" value="F:oxoglutarate dehydrogenase (succinyl-transferring) activity"/>
    <property type="evidence" value="ECO:0007669"/>
    <property type="project" value="UniProtKB-EC"/>
</dbReference>
<comment type="cofactor">
    <cofactor evidence="1">
        <name>thiamine diphosphate</name>
        <dbReference type="ChEBI" id="CHEBI:58937"/>
    </cofactor>
</comment>
<dbReference type="InterPro" id="IPR001017">
    <property type="entry name" value="DH_E1"/>
</dbReference>
<dbReference type="Pfam" id="PF00676">
    <property type="entry name" value="E1_dh"/>
    <property type="match status" value="1"/>
</dbReference>
<dbReference type="GO" id="GO:0006099">
    <property type="term" value="P:tricarboxylic acid cycle"/>
    <property type="evidence" value="ECO:0007669"/>
    <property type="project" value="TreeGrafter"/>
</dbReference>
<dbReference type="Gene3D" id="3.40.50.970">
    <property type="match status" value="1"/>
</dbReference>
<keyword evidence="6 10" id="KW-0560">Oxidoreductase</keyword>
<evidence type="ECO:0000313" key="10">
    <source>
        <dbReference type="EMBL" id="RZO24113.1"/>
    </source>
</evidence>
<evidence type="ECO:0000256" key="4">
    <source>
        <dbReference type="ARBA" id="ARBA00012280"/>
    </source>
</evidence>
<evidence type="ECO:0000313" key="11">
    <source>
        <dbReference type="Proteomes" id="UP000320146"/>
    </source>
</evidence>
<dbReference type="PIRSF" id="PIRSF000157">
    <property type="entry name" value="Oxoglu_dh_E1"/>
    <property type="match status" value="1"/>
</dbReference>
<evidence type="ECO:0000256" key="2">
    <source>
        <dbReference type="ARBA" id="ARBA00003906"/>
    </source>
</evidence>
<comment type="similarity">
    <text evidence="3">Belongs to the alpha-ketoglutarate dehydrogenase family.</text>
</comment>
<evidence type="ECO:0000256" key="6">
    <source>
        <dbReference type="ARBA" id="ARBA00023002"/>
    </source>
</evidence>
<dbReference type="InterPro" id="IPR032106">
    <property type="entry name" value="2-oxogl_dehyd_N"/>
</dbReference>
<reference evidence="10 11" key="1">
    <citation type="submission" date="2019-02" db="EMBL/GenBank/DDBJ databases">
        <title>Prokaryotic population dynamics and viral predation in marine succession experiment using metagenomics: the confinement effect.</title>
        <authorList>
            <person name="Haro-Moreno J.M."/>
            <person name="Rodriguez-Valera F."/>
            <person name="Lopez-Perez M."/>
        </authorList>
    </citation>
    <scope>NUCLEOTIDE SEQUENCE [LARGE SCALE GENOMIC DNA]</scope>
    <source>
        <strain evidence="10">MED-G166</strain>
    </source>
</reference>
<evidence type="ECO:0000256" key="7">
    <source>
        <dbReference type="ARBA" id="ARBA00023052"/>
    </source>
</evidence>
<evidence type="ECO:0000256" key="5">
    <source>
        <dbReference type="ARBA" id="ARBA00013321"/>
    </source>
</evidence>
<dbReference type="EMBL" id="SHBL01000014">
    <property type="protein sequence ID" value="RZO24113.1"/>
    <property type="molecule type" value="Genomic_DNA"/>
</dbReference>
<organism evidence="10 11">
    <name type="scientific">SAR86 cluster bacterium</name>
    <dbReference type="NCBI Taxonomy" id="2030880"/>
    <lineage>
        <taxon>Bacteria</taxon>
        <taxon>Pseudomonadati</taxon>
        <taxon>Pseudomonadota</taxon>
        <taxon>Gammaproteobacteria</taxon>
        <taxon>SAR86 cluster</taxon>
    </lineage>
</organism>
<dbReference type="GO" id="GO:0030976">
    <property type="term" value="F:thiamine pyrophosphate binding"/>
    <property type="evidence" value="ECO:0007669"/>
    <property type="project" value="InterPro"/>
</dbReference>
<dbReference type="Pfam" id="PF16870">
    <property type="entry name" value="OxoGdeHyase_C"/>
    <property type="match status" value="1"/>
</dbReference>
<dbReference type="GO" id="GO:0045252">
    <property type="term" value="C:oxoglutarate dehydrogenase complex"/>
    <property type="evidence" value="ECO:0007669"/>
    <property type="project" value="TreeGrafter"/>
</dbReference>
<dbReference type="InterPro" id="IPR031717">
    <property type="entry name" value="ODO-1/KGD_C"/>
</dbReference>
<dbReference type="SMART" id="SM00861">
    <property type="entry name" value="Transket_pyr"/>
    <property type="match status" value="1"/>
</dbReference>
<dbReference type="Gene3D" id="3.40.50.11610">
    <property type="entry name" value="Multifunctional 2-oxoglutarate metabolism enzyme, C-terminal domain"/>
    <property type="match status" value="1"/>
</dbReference>
<dbReference type="InterPro" id="IPR011603">
    <property type="entry name" value="2oxoglutarate_DH_E1"/>
</dbReference>
<protein>
    <recommendedName>
        <fullName evidence="5">2-oxoglutarate dehydrogenase E1 component</fullName>
        <ecNumber evidence="4">1.2.4.2</ecNumber>
    </recommendedName>
    <alternativeName>
        <fullName evidence="8">Alpha-ketoglutarate dehydrogenase</fullName>
    </alternativeName>
</protein>
<dbReference type="FunFam" id="1.10.287.1150:FF:000004">
    <property type="entry name" value="2-oxoglutarate dehydrogenase E1 component"/>
    <property type="match status" value="1"/>
</dbReference>
<evidence type="ECO:0000256" key="1">
    <source>
        <dbReference type="ARBA" id="ARBA00001964"/>
    </source>
</evidence>
<feature type="domain" description="Transketolase-like pyrimidine-binding" evidence="9">
    <location>
        <begin position="593"/>
        <end position="786"/>
    </location>
</feature>
<dbReference type="PANTHER" id="PTHR23152:SF4">
    <property type="entry name" value="2-OXOADIPATE DEHYDROGENASE COMPLEX COMPONENT E1"/>
    <property type="match status" value="1"/>
</dbReference>
<gene>
    <name evidence="10" type="ORF">EVA99_02350</name>
</gene>